<sequence length="163" mass="17112">MPRPSIRPADPATAAATGTLPDPLSFQLLNEVGIIGQLSGNLAGRLLAPALNLSQFTLLNHFARLGGERPLVQLAGAMQVTKAAMTNTVARLQAKGLLQVRPDPADGRSKLVSLTAAGLAARQAAVARLGQGLAPMQGVVDEAALTDALAVLRQLRQWFDQHR</sequence>
<comment type="caution">
    <text evidence="2">The sequence shown here is derived from an EMBL/GenBank/DDBJ whole genome shotgun (WGS) entry which is preliminary data.</text>
</comment>
<dbReference type="Pfam" id="PF12802">
    <property type="entry name" value="MarR_2"/>
    <property type="match status" value="1"/>
</dbReference>
<dbReference type="OrthoDB" id="8795430at2"/>
<dbReference type="InterPro" id="IPR036388">
    <property type="entry name" value="WH-like_DNA-bd_sf"/>
</dbReference>
<proteinExistence type="predicted"/>
<dbReference type="SUPFAM" id="SSF46785">
    <property type="entry name" value="Winged helix' DNA-binding domain"/>
    <property type="match status" value="1"/>
</dbReference>
<dbReference type="InterPro" id="IPR036390">
    <property type="entry name" value="WH_DNA-bd_sf"/>
</dbReference>
<dbReference type="Proteomes" id="UP000301751">
    <property type="component" value="Unassembled WGS sequence"/>
</dbReference>
<reference evidence="3" key="1">
    <citation type="submission" date="2019-03" db="EMBL/GenBank/DDBJ databases">
        <title>Aquabacterium pictum sp.nov., the first bacteriochlorophyll a-containing freshwater bacterium in the genus Aquabacterium of the class Betaproteobacteria.</title>
        <authorList>
            <person name="Hirose S."/>
            <person name="Tank M."/>
            <person name="Hara E."/>
            <person name="Tamaki H."/>
            <person name="Takaichi S."/>
            <person name="Haruta S."/>
            <person name="Hanada S."/>
        </authorList>
    </citation>
    <scope>NUCLEOTIDE SEQUENCE [LARGE SCALE GENOMIC DNA]</scope>
    <source>
        <strain evidence="3">W35</strain>
    </source>
</reference>
<dbReference type="PANTHER" id="PTHR33164:SF43">
    <property type="entry name" value="HTH-TYPE TRANSCRIPTIONAL REPRESSOR YETL"/>
    <property type="match status" value="1"/>
</dbReference>
<evidence type="ECO:0000259" key="1">
    <source>
        <dbReference type="SMART" id="SM00347"/>
    </source>
</evidence>
<gene>
    <name evidence="2" type="ORF">AQPW35_37400</name>
</gene>
<dbReference type="RefSeq" id="WP_137734381.1">
    <property type="nucleotide sequence ID" value="NZ_BJCL01000010.1"/>
</dbReference>
<feature type="domain" description="HTH marR-type" evidence="1">
    <location>
        <begin position="44"/>
        <end position="145"/>
    </location>
</feature>
<organism evidence="2 3">
    <name type="scientific">Pseudaquabacterium pictum</name>
    <dbReference type="NCBI Taxonomy" id="2315236"/>
    <lineage>
        <taxon>Bacteria</taxon>
        <taxon>Pseudomonadati</taxon>
        <taxon>Pseudomonadota</taxon>
        <taxon>Betaproteobacteria</taxon>
        <taxon>Burkholderiales</taxon>
        <taxon>Sphaerotilaceae</taxon>
        <taxon>Pseudaquabacterium</taxon>
    </lineage>
</organism>
<dbReference type="Gene3D" id="1.10.10.10">
    <property type="entry name" value="Winged helix-like DNA-binding domain superfamily/Winged helix DNA-binding domain"/>
    <property type="match status" value="1"/>
</dbReference>
<dbReference type="GO" id="GO:0003700">
    <property type="term" value="F:DNA-binding transcription factor activity"/>
    <property type="evidence" value="ECO:0007669"/>
    <property type="project" value="InterPro"/>
</dbReference>
<dbReference type="SMART" id="SM00347">
    <property type="entry name" value="HTH_MARR"/>
    <property type="match status" value="1"/>
</dbReference>
<dbReference type="InterPro" id="IPR039422">
    <property type="entry name" value="MarR/SlyA-like"/>
</dbReference>
<protein>
    <recommendedName>
        <fullName evidence="1">HTH marR-type domain-containing protein</fullName>
    </recommendedName>
</protein>
<dbReference type="AlphaFoldDB" id="A0A480ASL5"/>
<accession>A0A480ASL5</accession>
<keyword evidence="3" id="KW-1185">Reference proteome</keyword>
<dbReference type="InterPro" id="IPR000835">
    <property type="entry name" value="HTH_MarR-typ"/>
</dbReference>
<evidence type="ECO:0000313" key="3">
    <source>
        <dbReference type="Proteomes" id="UP000301751"/>
    </source>
</evidence>
<evidence type="ECO:0000313" key="2">
    <source>
        <dbReference type="EMBL" id="GCL64659.1"/>
    </source>
</evidence>
<dbReference type="GO" id="GO:0006950">
    <property type="term" value="P:response to stress"/>
    <property type="evidence" value="ECO:0007669"/>
    <property type="project" value="TreeGrafter"/>
</dbReference>
<name>A0A480ASL5_9BURK</name>
<dbReference type="EMBL" id="BJCL01000010">
    <property type="protein sequence ID" value="GCL64659.1"/>
    <property type="molecule type" value="Genomic_DNA"/>
</dbReference>
<dbReference type="PANTHER" id="PTHR33164">
    <property type="entry name" value="TRANSCRIPTIONAL REGULATOR, MARR FAMILY"/>
    <property type="match status" value="1"/>
</dbReference>